<keyword evidence="3 6" id="KW-0812">Transmembrane</keyword>
<dbReference type="Proteomes" id="UP000070467">
    <property type="component" value="Unassembled WGS sequence"/>
</dbReference>
<dbReference type="PANTHER" id="PTHR12677:SF59">
    <property type="entry name" value="GOLGI APPARATUS MEMBRANE PROTEIN TVP38-RELATED"/>
    <property type="match status" value="1"/>
</dbReference>
<accession>A0ABR5TLI5</accession>
<evidence type="ECO:0000313" key="8">
    <source>
        <dbReference type="EMBL" id="KXB57715.1"/>
    </source>
</evidence>
<evidence type="ECO:0000256" key="6">
    <source>
        <dbReference type="RuleBase" id="RU366058"/>
    </source>
</evidence>
<proteinExistence type="inferred from homology"/>
<evidence type="ECO:0000256" key="3">
    <source>
        <dbReference type="ARBA" id="ARBA00022692"/>
    </source>
</evidence>
<dbReference type="InterPro" id="IPR015414">
    <property type="entry name" value="TMEM64"/>
</dbReference>
<comment type="similarity">
    <text evidence="6">Belongs to the TVP38/TMEM64 family.</text>
</comment>
<reference evidence="8 9" key="1">
    <citation type="submission" date="2016-01" db="EMBL/GenBank/DDBJ databases">
        <authorList>
            <person name="Mitreva M."/>
            <person name="Pepin K.H."/>
            <person name="Mihindukulasuriya K.A."/>
            <person name="Fulton R."/>
            <person name="Fronick C."/>
            <person name="O'Laughlin M."/>
            <person name="Miner T."/>
            <person name="Herter B."/>
            <person name="Rosa B.A."/>
            <person name="Cordes M."/>
            <person name="Tomlinson C."/>
            <person name="Wollam A."/>
            <person name="Palsikar V.B."/>
            <person name="Mardis E.R."/>
            <person name="Wilson R.K."/>
        </authorList>
    </citation>
    <scope>NUCLEOTIDE SEQUENCE [LARGE SCALE GENOMIC DNA]</scope>
    <source>
        <strain evidence="8 9">KA00071</strain>
    </source>
</reference>
<feature type="transmembrane region" description="Helical" evidence="6">
    <location>
        <begin position="159"/>
        <end position="176"/>
    </location>
</feature>
<name>A0ABR5TLI5_9BACL</name>
<keyword evidence="5 6" id="KW-0472">Membrane</keyword>
<feature type="transmembrane region" description="Helical" evidence="6">
    <location>
        <begin position="127"/>
        <end position="147"/>
    </location>
</feature>
<comment type="caution">
    <text evidence="8">The sequence shown here is derived from an EMBL/GenBank/DDBJ whole genome shotgun (WGS) entry which is preliminary data.</text>
</comment>
<sequence length="191" mass="21519">MEEFIKSFGMLAPIIFILMFAILPIFFFPVPILALVGGVVFGFVNGSILTFIGAIINCYLMFIISRKYGREYAKKLLKKKLKPKQAEKIFNVSDDKLMISLVVLRLIPLVPYNLINYGFGLTNISLLKYMLASIFGIIPGTIVFLNFGANVTNIYSKEFLFSALLVILLTLGSIKISKMIEKKDEKCNKKL</sequence>
<protein>
    <recommendedName>
        <fullName evidence="6">TVP38/TMEM64 family membrane protein</fullName>
    </recommendedName>
</protein>
<feature type="transmembrane region" description="Helical" evidence="6">
    <location>
        <begin position="12"/>
        <end position="34"/>
    </location>
</feature>
<feature type="transmembrane region" description="Helical" evidence="6">
    <location>
        <begin position="97"/>
        <end position="115"/>
    </location>
</feature>
<dbReference type="Pfam" id="PF09335">
    <property type="entry name" value="VTT_dom"/>
    <property type="match status" value="1"/>
</dbReference>
<gene>
    <name evidence="8" type="ORF">HMPREF1871_00793</name>
</gene>
<evidence type="ECO:0000256" key="2">
    <source>
        <dbReference type="ARBA" id="ARBA00022475"/>
    </source>
</evidence>
<evidence type="ECO:0000259" key="7">
    <source>
        <dbReference type="Pfam" id="PF09335"/>
    </source>
</evidence>
<evidence type="ECO:0000256" key="1">
    <source>
        <dbReference type="ARBA" id="ARBA00004651"/>
    </source>
</evidence>
<organism evidence="8 9">
    <name type="scientific">Gemelliphila asaccharolytica</name>
    <dbReference type="NCBI Taxonomy" id="502393"/>
    <lineage>
        <taxon>Bacteria</taxon>
        <taxon>Bacillati</taxon>
        <taxon>Bacillota</taxon>
        <taxon>Bacilli</taxon>
        <taxon>Bacillales</taxon>
        <taxon>Gemellaceae</taxon>
        <taxon>Gemelliphila</taxon>
    </lineage>
</organism>
<dbReference type="RefSeq" id="WP_066130250.1">
    <property type="nucleotide sequence ID" value="NZ_KQ959885.1"/>
</dbReference>
<keyword evidence="4 6" id="KW-1133">Transmembrane helix</keyword>
<keyword evidence="2 6" id="KW-1003">Cell membrane</keyword>
<feature type="transmembrane region" description="Helical" evidence="6">
    <location>
        <begin position="40"/>
        <end position="64"/>
    </location>
</feature>
<evidence type="ECO:0000256" key="4">
    <source>
        <dbReference type="ARBA" id="ARBA00022989"/>
    </source>
</evidence>
<dbReference type="EMBL" id="LSDB01000035">
    <property type="protein sequence ID" value="KXB57715.1"/>
    <property type="molecule type" value="Genomic_DNA"/>
</dbReference>
<evidence type="ECO:0000256" key="5">
    <source>
        <dbReference type="ARBA" id="ARBA00023136"/>
    </source>
</evidence>
<comment type="subcellular location">
    <subcellularLocation>
        <location evidence="1 6">Cell membrane</location>
        <topology evidence="1 6">Multi-pass membrane protein</topology>
    </subcellularLocation>
</comment>
<keyword evidence="9" id="KW-1185">Reference proteome</keyword>
<dbReference type="PANTHER" id="PTHR12677">
    <property type="entry name" value="GOLGI APPARATUS MEMBRANE PROTEIN TVP38-RELATED"/>
    <property type="match status" value="1"/>
</dbReference>
<evidence type="ECO:0000313" key="9">
    <source>
        <dbReference type="Proteomes" id="UP000070467"/>
    </source>
</evidence>
<dbReference type="InterPro" id="IPR032816">
    <property type="entry name" value="VTT_dom"/>
</dbReference>
<feature type="domain" description="VTT" evidence="7">
    <location>
        <begin position="28"/>
        <end position="149"/>
    </location>
</feature>